<comment type="caution">
    <text evidence="1">The sequence shown here is derived from an EMBL/GenBank/DDBJ whole genome shotgun (WGS) entry which is preliminary data.</text>
</comment>
<protein>
    <submittedName>
        <fullName evidence="1">Uncharacterized protein</fullName>
    </submittedName>
</protein>
<proteinExistence type="predicted"/>
<organism evidence="1">
    <name type="scientific">marine sediment metagenome</name>
    <dbReference type="NCBI Taxonomy" id="412755"/>
    <lineage>
        <taxon>unclassified sequences</taxon>
        <taxon>metagenomes</taxon>
        <taxon>ecological metagenomes</taxon>
    </lineage>
</organism>
<dbReference type="AlphaFoldDB" id="A0A0F9G6P2"/>
<name>A0A0F9G6P2_9ZZZZ</name>
<dbReference type="EMBL" id="LAZR01029661">
    <property type="protein sequence ID" value="KKL58912.1"/>
    <property type="molecule type" value="Genomic_DNA"/>
</dbReference>
<evidence type="ECO:0000313" key="1">
    <source>
        <dbReference type="EMBL" id="KKL58912.1"/>
    </source>
</evidence>
<accession>A0A0F9G6P2</accession>
<sequence length="38" mass="4447">MGLAKGYNRKLNQQFSIHIAENSKKEEFQQILELNVKV</sequence>
<reference evidence="1" key="1">
    <citation type="journal article" date="2015" name="Nature">
        <title>Complex archaea that bridge the gap between prokaryotes and eukaryotes.</title>
        <authorList>
            <person name="Spang A."/>
            <person name="Saw J.H."/>
            <person name="Jorgensen S.L."/>
            <person name="Zaremba-Niedzwiedzka K."/>
            <person name="Martijn J."/>
            <person name="Lind A.E."/>
            <person name="van Eijk R."/>
            <person name="Schleper C."/>
            <person name="Guy L."/>
            <person name="Ettema T.J."/>
        </authorList>
    </citation>
    <scope>NUCLEOTIDE SEQUENCE</scope>
</reference>
<gene>
    <name evidence="1" type="ORF">LCGC14_2220630</name>
</gene>
<feature type="non-terminal residue" evidence="1">
    <location>
        <position position="38"/>
    </location>
</feature>